<gene>
    <name evidence="18" type="ORF">PC110_g219</name>
    <name evidence="13" type="ORF">PC113_g642</name>
    <name evidence="14" type="ORF">PC115_g17</name>
    <name evidence="15" type="ORF">PC117_g196</name>
    <name evidence="16" type="ORF">PC118_g228</name>
    <name evidence="17" type="ORF">PC129_g19</name>
</gene>
<keyword evidence="19" id="KW-1185">Reference proteome</keyword>
<evidence type="ECO:0000256" key="8">
    <source>
        <dbReference type="ARBA" id="ARBA00023098"/>
    </source>
</evidence>
<evidence type="ECO:0000256" key="2">
    <source>
        <dbReference type="ARBA" id="ARBA00005420"/>
    </source>
</evidence>
<feature type="transmembrane region" description="Helical" evidence="12">
    <location>
        <begin position="151"/>
        <end position="171"/>
    </location>
</feature>
<evidence type="ECO:0000313" key="19">
    <source>
        <dbReference type="Proteomes" id="UP000251314"/>
    </source>
</evidence>
<feature type="transmembrane region" description="Helical" evidence="12">
    <location>
        <begin position="505"/>
        <end position="526"/>
    </location>
</feature>
<evidence type="ECO:0000256" key="6">
    <source>
        <dbReference type="ARBA" id="ARBA00022824"/>
    </source>
</evidence>
<feature type="transmembrane region" description="Helical" evidence="12">
    <location>
        <begin position="429"/>
        <end position="452"/>
    </location>
</feature>
<dbReference type="Proteomes" id="UP000735874">
    <property type="component" value="Unassembled WGS sequence"/>
</dbReference>
<feature type="transmembrane region" description="Helical" evidence="12">
    <location>
        <begin position="464"/>
        <end position="484"/>
    </location>
</feature>
<dbReference type="Proteomes" id="UP000697107">
    <property type="component" value="Unassembled WGS sequence"/>
</dbReference>
<evidence type="ECO:0000256" key="4">
    <source>
        <dbReference type="ARBA" id="ARBA00022679"/>
    </source>
</evidence>
<evidence type="ECO:0000256" key="7">
    <source>
        <dbReference type="ARBA" id="ARBA00022989"/>
    </source>
</evidence>
<comment type="subcellular location">
    <subcellularLocation>
        <location evidence="1">Endoplasmic reticulum membrane</location>
        <topology evidence="1">Multi-pass membrane protein</topology>
    </subcellularLocation>
</comment>
<dbReference type="GO" id="GO:0006629">
    <property type="term" value="P:lipid metabolic process"/>
    <property type="evidence" value="ECO:0007669"/>
    <property type="project" value="UniProtKB-KW"/>
</dbReference>
<keyword evidence="6" id="KW-0256">Endoplasmic reticulum</keyword>
<reference evidence="13" key="2">
    <citation type="submission" date="2018-10" db="EMBL/GenBank/DDBJ databases">
        <title>Effector identification in a new, highly contiguous assembly of the strawberry crown rot pathogen Phytophthora cactorum.</title>
        <authorList>
            <person name="Armitage A.D."/>
            <person name="Nellist C.F."/>
            <person name="Bates H."/>
            <person name="Vickerstaff R.J."/>
            <person name="Harrison R.J."/>
        </authorList>
    </citation>
    <scope>NUCLEOTIDE SEQUENCE</scope>
    <source>
        <strain evidence="13">15-7</strain>
        <strain evidence="14">4032</strain>
        <strain evidence="15">4040</strain>
        <strain evidence="16">P415</strain>
        <strain evidence="17">P421</strain>
    </source>
</reference>
<dbReference type="VEuPathDB" id="FungiDB:PC110_g219"/>
<dbReference type="GO" id="GO:0005789">
    <property type="term" value="C:endoplasmic reticulum membrane"/>
    <property type="evidence" value="ECO:0007669"/>
    <property type="project" value="UniProtKB-SubCell"/>
</dbReference>
<dbReference type="AlphaFoldDB" id="A0A329T257"/>
<evidence type="ECO:0000256" key="10">
    <source>
        <dbReference type="ARBA" id="ARBA00023315"/>
    </source>
</evidence>
<dbReference type="EMBL" id="RCMV01000001">
    <property type="protein sequence ID" value="KAG3229468.1"/>
    <property type="molecule type" value="Genomic_DNA"/>
</dbReference>
<feature type="transmembrane region" description="Helical" evidence="12">
    <location>
        <begin position="42"/>
        <end position="63"/>
    </location>
</feature>
<keyword evidence="8" id="KW-0443">Lipid metabolism</keyword>
<keyword evidence="10" id="KW-0012">Acyltransferase</keyword>
<dbReference type="EMBL" id="RCMG01000006">
    <property type="protein sequence ID" value="KAG2868959.1"/>
    <property type="molecule type" value="Genomic_DNA"/>
</dbReference>
<dbReference type="PANTHER" id="PTHR12317">
    <property type="entry name" value="DIACYLGLYCEROL O-ACYLTRANSFERASE"/>
    <property type="match status" value="1"/>
</dbReference>
<feature type="transmembrane region" description="Helical" evidence="12">
    <location>
        <begin position="341"/>
        <end position="366"/>
    </location>
</feature>
<evidence type="ECO:0000313" key="17">
    <source>
        <dbReference type="EMBL" id="KAG3229468.1"/>
    </source>
</evidence>
<evidence type="ECO:0000256" key="3">
    <source>
        <dbReference type="ARBA" id="ARBA00022516"/>
    </source>
</evidence>
<evidence type="ECO:0000313" key="13">
    <source>
        <dbReference type="EMBL" id="KAG2868959.1"/>
    </source>
</evidence>
<feature type="region of interest" description="Disordered" evidence="11">
    <location>
        <begin position="372"/>
        <end position="400"/>
    </location>
</feature>
<dbReference type="EMBL" id="RCMI01000001">
    <property type="protein sequence ID" value="KAG2944944.1"/>
    <property type="molecule type" value="Genomic_DNA"/>
</dbReference>
<keyword evidence="4" id="KW-0808">Transferase</keyword>
<name>A0A329T257_9STRA</name>
<dbReference type="Proteomes" id="UP000251314">
    <property type="component" value="Unassembled WGS sequence"/>
</dbReference>
<feature type="transmembrane region" description="Helical" evidence="12">
    <location>
        <begin position="262"/>
        <end position="287"/>
    </location>
</feature>
<evidence type="ECO:0000256" key="12">
    <source>
        <dbReference type="SAM" id="Phobius"/>
    </source>
</evidence>
<feature type="transmembrane region" description="Helical" evidence="12">
    <location>
        <begin position="83"/>
        <end position="105"/>
    </location>
</feature>
<evidence type="ECO:0000256" key="5">
    <source>
        <dbReference type="ARBA" id="ARBA00022692"/>
    </source>
</evidence>
<dbReference type="STRING" id="29920.A0A329T257"/>
<feature type="transmembrane region" description="Helical" evidence="12">
    <location>
        <begin position="191"/>
        <end position="210"/>
    </location>
</feature>
<comment type="caution">
    <text evidence="18">The sequence shown here is derived from an EMBL/GenBank/DDBJ whole genome shotgun (WGS) entry which is preliminary data.</text>
</comment>
<evidence type="ECO:0000313" key="14">
    <source>
        <dbReference type="EMBL" id="KAG2944944.1"/>
    </source>
</evidence>
<dbReference type="CDD" id="cd07987">
    <property type="entry name" value="LPLAT_MGAT-like"/>
    <property type="match status" value="1"/>
</dbReference>
<keyword evidence="3" id="KW-0444">Lipid biosynthesis</keyword>
<dbReference type="Proteomes" id="UP000774804">
    <property type="component" value="Unassembled WGS sequence"/>
</dbReference>
<dbReference type="Pfam" id="PF03982">
    <property type="entry name" value="DAGAT"/>
    <property type="match status" value="1"/>
</dbReference>
<evidence type="ECO:0008006" key="20">
    <source>
        <dbReference type="Google" id="ProtNLM"/>
    </source>
</evidence>
<dbReference type="Proteomes" id="UP000736787">
    <property type="component" value="Unassembled WGS sequence"/>
</dbReference>
<dbReference type="PANTHER" id="PTHR12317:SF34">
    <property type="entry name" value="ACYLTRANSFERASE"/>
    <property type="match status" value="1"/>
</dbReference>
<dbReference type="GO" id="GO:0008374">
    <property type="term" value="F:O-acyltransferase activity"/>
    <property type="evidence" value="ECO:0007669"/>
    <property type="project" value="InterPro"/>
</dbReference>
<evidence type="ECO:0000313" key="16">
    <source>
        <dbReference type="EMBL" id="KAG3000543.1"/>
    </source>
</evidence>
<protein>
    <recommendedName>
        <fullName evidence="20">Diacylglycerol acyltransferase</fullName>
    </recommendedName>
</protein>
<dbReference type="EMBL" id="RCMK01000002">
    <property type="protein sequence ID" value="KAG2955823.1"/>
    <property type="molecule type" value="Genomic_DNA"/>
</dbReference>
<feature type="transmembrane region" description="Helical" evidence="12">
    <location>
        <begin position="308"/>
        <end position="329"/>
    </location>
</feature>
<keyword evidence="9 12" id="KW-0472">Membrane</keyword>
<feature type="transmembrane region" description="Helical" evidence="12">
    <location>
        <begin position="231"/>
        <end position="250"/>
    </location>
</feature>
<dbReference type="EMBL" id="MJFZ01000002">
    <property type="protein sequence ID" value="RAW43673.1"/>
    <property type="molecule type" value="Genomic_DNA"/>
</dbReference>
<evidence type="ECO:0000313" key="18">
    <source>
        <dbReference type="EMBL" id="RAW43673.1"/>
    </source>
</evidence>
<keyword evidence="7 12" id="KW-1133">Transmembrane helix</keyword>
<proteinExistence type="inferred from homology"/>
<evidence type="ECO:0000256" key="1">
    <source>
        <dbReference type="ARBA" id="ARBA00004477"/>
    </source>
</evidence>
<feature type="transmembrane region" description="Helical" evidence="12">
    <location>
        <begin position="532"/>
        <end position="550"/>
    </location>
</feature>
<evidence type="ECO:0000313" key="15">
    <source>
        <dbReference type="EMBL" id="KAG2955823.1"/>
    </source>
</evidence>
<evidence type="ECO:0000256" key="11">
    <source>
        <dbReference type="SAM" id="MobiDB-lite"/>
    </source>
</evidence>
<reference evidence="18 19" key="1">
    <citation type="submission" date="2018-01" db="EMBL/GenBank/DDBJ databases">
        <title>Draft genome of the strawberry crown rot pathogen Phytophthora cactorum.</title>
        <authorList>
            <person name="Armitage A.D."/>
            <person name="Lysoe E."/>
            <person name="Nellist C.F."/>
            <person name="Harrison R.J."/>
            <person name="Brurberg M.B."/>
        </authorList>
    </citation>
    <scope>NUCLEOTIDE SEQUENCE [LARGE SCALE GENOMIC DNA]</scope>
    <source>
        <strain evidence="18 19">10300</strain>
    </source>
</reference>
<sequence length="812" mass="90599">MEEASQLTHRKPKALPRLIVEPEDEDEAFAAVPVEQMSARGVFLLSMAVTSFAAFTLFALAELTHHHPSFLLADVLQGDTHAAAQWALLLAVPATSAAAWFPISISHAPTGMLRITSAVPPPTPDSPALSLSPTSSVFTKLARRYRRNHMFAIYQSVGWTLYGLFVTLQLICFSSDGVRDLPFCRPGSRSVQAVAAFIAEVLIISSVLTLEKRRDRNRQRRKDRFVVQLNNFNNMLLLVGATLLALASEYTRVFPHPSGRSVGYPMATGLGSLALFVTALFNTYGLGGVLSTKDGWNFYQPFMGGARFVLFQIVSWTCFGAGAALQVLYLLSLVVVELELFVGAMAVAGSLFVVAEIGMMMSLLVFRKAGQSPKRSSKSNDSSIASAEDTTTKVKTKKTDELPTTAMSPLHARFQSFHERMRDFADECLGVLVVGGLANIQFIPNALLFVFFAATTNLSPAGVAFYGIMATGMEFVVVVSRSIATHLYLKDSHNGLLKEVNRYHVKYVLPQIVTACLPAVATYRHYIYDMDAFVPVLLLTLFIYIYELTYRGNPQQTGCRERASWVTGRSFLVDTVKRYFSGTIIRMAPLDPEKQYVLSFHPHGIMPISVMWLQFTAQWRKLFPNFYAHILTASILHQIPLARDVLHFYGSREVTRTAFAHTLQQKESVLLVPGGQAEMLQQQSAKNEVRVYTHHKGFIRLAIEHGVPLVPVLSFKEGEMMDNVQAPMLQRWFVKKLAFPFPYFPYGRGMLPIPRKVDIPIVVGEPLEVPHIEKPTQDDIDKVHAKYFAVLQEMFDKYKDEVGCGDYKLVLI</sequence>
<evidence type="ECO:0000256" key="9">
    <source>
        <dbReference type="ARBA" id="ARBA00023136"/>
    </source>
</evidence>
<comment type="similarity">
    <text evidence="2">Belongs to the diacylglycerol acyltransferase family.</text>
</comment>
<dbReference type="OrthoDB" id="264532at2759"/>
<organism evidence="18 19">
    <name type="scientific">Phytophthora cactorum</name>
    <dbReference type="NCBI Taxonomy" id="29920"/>
    <lineage>
        <taxon>Eukaryota</taxon>
        <taxon>Sar</taxon>
        <taxon>Stramenopiles</taxon>
        <taxon>Oomycota</taxon>
        <taxon>Peronosporomycetes</taxon>
        <taxon>Peronosporales</taxon>
        <taxon>Peronosporaceae</taxon>
        <taxon>Phytophthora</taxon>
    </lineage>
</organism>
<dbReference type="EMBL" id="RCML01000002">
    <property type="protein sequence ID" value="KAG3000543.1"/>
    <property type="molecule type" value="Genomic_DNA"/>
</dbReference>
<keyword evidence="5 12" id="KW-0812">Transmembrane</keyword>
<dbReference type="Proteomes" id="UP000760860">
    <property type="component" value="Unassembled WGS sequence"/>
</dbReference>
<accession>A0A329T257</accession>
<dbReference type="InterPro" id="IPR007130">
    <property type="entry name" value="DAGAT"/>
</dbReference>